<sequence length="223" mass="24071">MSAAWSFGEEPLDQTRAFAAAVRALTETALSLEGPSPLLERLIADIRGTDAELRAAARVTPAVRVGARADDPGARLYLDHATDIGAFNPAFPEYGFREIGHDRASGSIRFPIVYEGPPGFVHGGFLAVFFDAVIAHHNCRAGVAGRTKSLEIRYTRPTPLGADLDYEIRRTVTEREVVSAAALYRGSDLLCTAEARNAAGSPEALPPVGRRGRRAPGHARRRR</sequence>
<reference evidence="3" key="1">
    <citation type="journal article" date="2019" name="Int. J. Syst. Evol. Microbiol.">
        <title>The Global Catalogue of Microorganisms (GCM) 10K type strain sequencing project: providing services to taxonomists for standard genome sequencing and annotation.</title>
        <authorList>
            <consortium name="The Broad Institute Genomics Platform"/>
            <consortium name="The Broad Institute Genome Sequencing Center for Infectious Disease"/>
            <person name="Wu L."/>
            <person name="Ma J."/>
        </authorList>
    </citation>
    <scope>NUCLEOTIDE SEQUENCE [LARGE SCALE GENOMIC DNA]</scope>
    <source>
        <strain evidence="3">JCM 10696</strain>
    </source>
</reference>
<dbReference type="Proteomes" id="UP001500665">
    <property type="component" value="Unassembled WGS sequence"/>
</dbReference>
<evidence type="ECO:0008006" key="4">
    <source>
        <dbReference type="Google" id="ProtNLM"/>
    </source>
</evidence>
<evidence type="ECO:0000256" key="1">
    <source>
        <dbReference type="SAM" id="MobiDB-lite"/>
    </source>
</evidence>
<organism evidence="2 3">
    <name type="scientific">Actinocorallia libanotica</name>
    <dbReference type="NCBI Taxonomy" id="46162"/>
    <lineage>
        <taxon>Bacteria</taxon>
        <taxon>Bacillati</taxon>
        <taxon>Actinomycetota</taxon>
        <taxon>Actinomycetes</taxon>
        <taxon>Streptosporangiales</taxon>
        <taxon>Thermomonosporaceae</taxon>
        <taxon>Actinocorallia</taxon>
    </lineage>
</organism>
<evidence type="ECO:0000313" key="3">
    <source>
        <dbReference type="Proteomes" id="UP001500665"/>
    </source>
</evidence>
<dbReference type="RefSeq" id="WP_344243438.1">
    <property type="nucleotide sequence ID" value="NZ_BAAAHH010000023.1"/>
</dbReference>
<dbReference type="InterPro" id="IPR029069">
    <property type="entry name" value="HotDog_dom_sf"/>
</dbReference>
<feature type="compositionally biased region" description="Basic residues" evidence="1">
    <location>
        <begin position="210"/>
        <end position="223"/>
    </location>
</feature>
<comment type="caution">
    <text evidence="2">The sequence shown here is derived from an EMBL/GenBank/DDBJ whole genome shotgun (WGS) entry which is preliminary data.</text>
</comment>
<protein>
    <recommendedName>
        <fullName evidence="4">Acyl-coenzyme A thioesterase PaaI-like protein</fullName>
    </recommendedName>
</protein>
<evidence type="ECO:0000313" key="2">
    <source>
        <dbReference type="EMBL" id="GAA0959992.1"/>
    </source>
</evidence>
<dbReference type="EMBL" id="BAAAHH010000023">
    <property type="protein sequence ID" value="GAA0959992.1"/>
    <property type="molecule type" value="Genomic_DNA"/>
</dbReference>
<proteinExistence type="predicted"/>
<dbReference type="Gene3D" id="3.10.129.10">
    <property type="entry name" value="Hotdog Thioesterase"/>
    <property type="match status" value="1"/>
</dbReference>
<gene>
    <name evidence="2" type="ORF">GCM10009550_50530</name>
</gene>
<name>A0ABP4C5C6_9ACTN</name>
<dbReference type="SUPFAM" id="SSF54637">
    <property type="entry name" value="Thioesterase/thiol ester dehydrase-isomerase"/>
    <property type="match status" value="1"/>
</dbReference>
<feature type="region of interest" description="Disordered" evidence="1">
    <location>
        <begin position="200"/>
        <end position="223"/>
    </location>
</feature>
<accession>A0ABP4C5C6</accession>
<dbReference type="CDD" id="cd03443">
    <property type="entry name" value="PaaI_thioesterase"/>
    <property type="match status" value="1"/>
</dbReference>
<keyword evidence="3" id="KW-1185">Reference proteome</keyword>